<sequence length="222" mass="25666">MSLEIRQLTIKDVPGAWEVLKDGSNSNIGASFRLILTRQSTWIFAFTTLYMAYVYTGSVEVTVWTFISYFAAIYIFVICGSLYYIYGPPLADMRKPKETYMVQDNTSFLVAEMNRKIVGTIAIVPKPQTSTNTSKDNGHEIAWLRRMAVLRKYRGRGIAKKLLRAAILFSRKAKYKQIDLITTDVHFAARNLYTKMGFECISYKPIRRLIIFVWTYEFTLQL</sequence>
<dbReference type="AlphaFoldDB" id="A0A8J1XUK3"/>
<name>A0A8J1XUK3_OWEFU</name>
<dbReference type="InterPro" id="IPR000182">
    <property type="entry name" value="GNAT_dom"/>
</dbReference>
<gene>
    <name evidence="3" type="ORF">OFUS_LOCUS20854</name>
</gene>
<reference evidence="3" key="1">
    <citation type="submission" date="2022-03" db="EMBL/GenBank/DDBJ databases">
        <authorList>
            <person name="Martin C."/>
        </authorList>
    </citation>
    <scope>NUCLEOTIDE SEQUENCE</scope>
</reference>
<dbReference type="PANTHER" id="PTHR13947:SF37">
    <property type="entry name" value="LD18367P"/>
    <property type="match status" value="1"/>
</dbReference>
<dbReference type="EMBL" id="CAIIXF020000010">
    <property type="protein sequence ID" value="CAH1796448.1"/>
    <property type="molecule type" value="Genomic_DNA"/>
</dbReference>
<proteinExistence type="predicted"/>
<dbReference type="GO" id="GO:0008080">
    <property type="term" value="F:N-acetyltransferase activity"/>
    <property type="evidence" value="ECO:0007669"/>
    <property type="project" value="InterPro"/>
</dbReference>
<dbReference type="PANTHER" id="PTHR13947">
    <property type="entry name" value="GNAT FAMILY N-ACETYLTRANSFERASE"/>
    <property type="match status" value="1"/>
</dbReference>
<dbReference type="CDD" id="cd04301">
    <property type="entry name" value="NAT_SF"/>
    <property type="match status" value="1"/>
</dbReference>
<dbReference type="InterPro" id="IPR050769">
    <property type="entry name" value="NAT_camello-type"/>
</dbReference>
<evidence type="ECO:0000313" key="3">
    <source>
        <dbReference type="EMBL" id="CAH1796448.1"/>
    </source>
</evidence>
<keyword evidence="4" id="KW-1185">Reference proteome</keyword>
<dbReference type="SUPFAM" id="SSF55729">
    <property type="entry name" value="Acyl-CoA N-acyltransferases (Nat)"/>
    <property type="match status" value="1"/>
</dbReference>
<dbReference type="Pfam" id="PF13508">
    <property type="entry name" value="Acetyltransf_7"/>
    <property type="match status" value="1"/>
</dbReference>
<protein>
    <recommendedName>
        <fullName evidence="2">N-acetyltransferase domain-containing protein</fullName>
    </recommendedName>
</protein>
<dbReference type="Gene3D" id="3.40.630.30">
    <property type="match status" value="1"/>
</dbReference>
<comment type="caution">
    <text evidence="3">The sequence shown here is derived from an EMBL/GenBank/DDBJ whole genome shotgun (WGS) entry which is preliminary data.</text>
</comment>
<organism evidence="3 4">
    <name type="scientific">Owenia fusiformis</name>
    <name type="common">Polychaete worm</name>
    <dbReference type="NCBI Taxonomy" id="6347"/>
    <lineage>
        <taxon>Eukaryota</taxon>
        <taxon>Metazoa</taxon>
        <taxon>Spiralia</taxon>
        <taxon>Lophotrochozoa</taxon>
        <taxon>Annelida</taxon>
        <taxon>Polychaeta</taxon>
        <taxon>Sedentaria</taxon>
        <taxon>Canalipalpata</taxon>
        <taxon>Sabellida</taxon>
        <taxon>Oweniida</taxon>
        <taxon>Oweniidae</taxon>
        <taxon>Owenia</taxon>
    </lineage>
</organism>
<dbReference type="OrthoDB" id="41532at2759"/>
<feature type="domain" description="N-acetyltransferase" evidence="2">
    <location>
        <begin position="61"/>
        <end position="221"/>
    </location>
</feature>
<dbReference type="Proteomes" id="UP000749559">
    <property type="component" value="Unassembled WGS sequence"/>
</dbReference>
<evidence type="ECO:0000256" key="1">
    <source>
        <dbReference type="ARBA" id="ARBA00022679"/>
    </source>
</evidence>
<dbReference type="PROSITE" id="PS51186">
    <property type="entry name" value="GNAT"/>
    <property type="match status" value="1"/>
</dbReference>
<keyword evidence="1" id="KW-0808">Transferase</keyword>
<evidence type="ECO:0000259" key="2">
    <source>
        <dbReference type="PROSITE" id="PS51186"/>
    </source>
</evidence>
<accession>A0A8J1XUK3</accession>
<evidence type="ECO:0000313" key="4">
    <source>
        <dbReference type="Proteomes" id="UP000749559"/>
    </source>
</evidence>
<dbReference type="InterPro" id="IPR016181">
    <property type="entry name" value="Acyl_CoA_acyltransferase"/>
</dbReference>